<reference evidence="10" key="1">
    <citation type="submission" date="2025-08" db="UniProtKB">
        <authorList>
            <consortium name="Ensembl"/>
        </authorList>
    </citation>
    <scope>IDENTIFICATION</scope>
</reference>
<name>A0A8C4NK42_EPTBU</name>
<comment type="similarity">
    <text evidence="6">Belongs to the ARTD/PARP family.</text>
</comment>
<dbReference type="GO" id="GO:0003950">
    <property type="term" value="F:NAD+ poly-ADP-ribosyltransferase activity"/>
    <property type="evidence" value="ECO:0007669"/>
    <property type="project" value="UniProtKB-UniRule"/>
</dbReference>
<keyword evidence="5" id="KW-0539">Nucleus</keyword>
<dbReference type="SUPFAM" id="SSF52949">
    <property type="entry name" value="Macro domain-like"/>
    <property type="match status" value="2"/>
</dbReference>
<dbReference type="PANTHER" id="PTHR14453">
    <property type="entry name" value="PARP/ZINC FINGER CCCH TYPE DOMAIN CONTAINING PROTEIN"/>
    <property type="match status" value="1"/>
</dbReference>
<sequence length="628" mass="69220">MDDFLAKQNVLSQDFRIDKPGASKISSKRFDNLKDLCKKENCLLKMKSSNLSSLPPKTDLLNILQQKSSLHNLIQKLEETWNCTPVMKLFLVLQTNVIVSTVSTNLDLSKGFLSQAIFKKAGPALQTQLHQASRASTTKKRVIDTSASGSNLDCEEVYFTFLPNWKKESPEATEVIIETFSGHKSIAFPALGTGNLGYPVHLSATFMLREVLQFNNEQLPVSLKDVHFVLFPKNQQVFKHKGLYSNPQRIDIATTKRIKVEIICGDITKETTDAIVNSTNSALNLNTGVSKAILEAAGKSVVDECKAKGQQPADGVVVTGAGNISCKHIIHTVGQTHPAKITSCVLAVLQESENLKLSSLSLPAFGTGVGKLSAAAVADAMMDAIKQHTPHSLLQIRIVVFHFEFQITFSHCKDNGSKALHSPNSKCPFLLCLSVPETWTDMKGSTYMKVPLSATSQEYADVKNNFMKSAQAAFKVLKIERIQNTKLWEGYLLREKNVEKSTKPSVRTLFHGTTVDVCDQIVNHGFDRNYSGKNATAYGKGTYFAVNSSYSANKTYSPLDSKGQQHIIQARVATGDFHIGNQNMVAPPPKSGQSELYDSLVDNVNNPTIFVIFRDDQAYPEYVISFSL</sequence>
<evidence type="ECO:0000256" key="7">
    <source>
        <dbReference type="RuleBase" id="RU362114"/>
    </source>
</evidence>
<evidence type="ECO:0000256" key="5">
    <source>
        <dbReference type="ARBA" id="ARBA00023242"/>
    </source>
</evidence>
<dbReference type="Gene3D" id="3.90.228.10">
    <property type="match status" value="1"/>
</dbReference>
<evidence type="ECO:0000256" key="1">
    <source>
        <dbReference type="ARBA" id="ARBA00004123"/>
    </source>
</evidence>
<keyword evidence="11" id="KW-1185">Reference proteome</keyword>
<dbReference type="GO" id="GO:0070212">
    <property type="term" value="P:protein poly-ADP-ribosylation"/>
    <property type="evidence" value="ECO:0007669"/>
    <property type="project" value="TreeGrafter"/>
</dbReference>
<keyword evidence="2 7" id="KW-0328">Glycosyltransferase</keyword>
<dbReference type="PROSITE" id="PS51154">
    <property type="entry name" value="MACRO"/>
    <property type="match status" value="2"/>
</dbReference>
<dbReference type="Pfam" id="PF00644">
    <property type="entry name" value="PARP"/>
    <property type="match status" value="1"/>
</dbReference>
<evidence type="ECO:0000313" key="11">
    <source>
        <dbReference type="Proteomes" id="UP000694388"/>
    </source>
</evidence>
<dbReference type="EC" id="2.4.2.-" evidence="7"/>
<evidence type="ECO:0000256" key="6">
    <source>
        <dbReference type="ARBA" id="ARBA00024347"/>
    </source>
</evidence>
<evidence type="ECO:0000313" key="10">
    <source>
        <dbReference type="Ensembl" id="ENSEBUP00000003689.1"/>
    </source>
</evidence>
<feature type="domain" description="Macro" evidence="9">
    <location>
        <begin position="247"/>
        <end position="417"/>
    </location>
</feature>
<dbReference type="InterPro" id="IPR002589">
    <property type="entry name" value="Macro_dom"/>
</dbReference>
<dbReference type="FunFam" id="3.90.228.10:FF:000008">
    <property type="entry name" value="Poly [ADP-ribose] polymerase"/>
    <property type="match status" value="1"/>
</dbReference>
<dbReference type="InterPro" id="IPR052056">
    <property type="entry name" value="Mono-ARTD/PARP"/>
</dbReference>
<dbReference type="GO" id="GO:0005634">
    <property type="term" value="C:nucleus"/>
    <property type="evidence" value="ECO:0007669"/>
    <property type="project" value="UniProtKB-SubCell"/>
</dbReference>
<feature type="domain" description="Macro" evidence="9">
    <location>
        <begin position="57"/>
        <end position="247"/>
    </location>
</feature>
<dbReference type="PROSITE" id="PS51059">
    <property type="entry name" value="PARP_CATALYTIC"/>
    <property type="match status" value="1"/>
</dbReference>
<evidence type="ECO:0000256" key="2">
    <source>
        <dbReference type="ARBA" id="ARBA00022676"/>
    </source>
</evidence>
<dbReference type="Proteomes" id="UP000694388">
    <property type="component" value="Unplaced"/>
</dbReference>
<organism evidence="10 11">
    <name type="scientific">Eptatretus burgeri</name>
    <name type="common">Inshore hagfish</name>
    <dbReference type="NCBI Taxonomy" id="7764"/>
    <lineage>
        <taxon>Eukaryota</taxon>
        <taxon>Metazoa</taxon>
        <taxon>Chordata</taxon>
        <taxon>Craniata</taxon>
        <taxon>Vertebrata</taxon>
        <taxon>Cyclostomata</taxon>
        <taxon>Myxini</taxon>
        <taxon>Myxiniformes</taxon>
        <taxon>Myxinidae</taxon>
        <taxon>Eptatretinae</taxon>
        <taxon>Eptatretus</taxon>
    </lineage>
</organism>
<protein>
    <recommendedName>
        <fullName evidence="7">Poly [ADP-ribose] polymerase</fullName>
        <shortName evidence="7">PARP</shortName>
        <ecNumber evidence="7">2.4.2.-</ecNumber>
    </recommendedName>
</protein>
<evidence type="ECO:0000259" key="8">
    <source>
        <dbReference type="PROSITE" id="PS51059"/>
    </source>
</evidence>
<reference evidence="10" key="2">
    <citation type="submission" date="2025-09" db="UniProtKB">
        <authorList>
            <consortium name="Ensembl"/>
        </authorList>
    </citation>
    <scope>IDENTIFICATION</scope>
</reference>
<dbReference type="InterPro" id="IPR043472">
    <property type="entry name" value="Macro_dom-like"/>
</dbReference>
<dbReference type="CDD" id="cd01439">
    <property type="entry name" value="TCCD_inducible_PARP_like"/>
    <property type="match status" value="1"/>
</dbReference>
<dbReference type="AlphaFoldDB" id="A0A8C4NK42"/>
<evidence type="ECO:0000259" key="9">
    <source>
        <dbReference type="PROSITE" id="PS51154"/>
    </source>
</evidence>
<dbReference type="GO" id="GO:0010629">
    <property type="term" value="P:negative regulation of gene expression"/>
    <property type="evidence" value="ECO:0007669"/>
    <property type="project" value="TreeGrafter"/>
</dbReference>
<dbReference type="GO" id="GO:0003714">
    <property type="term" value="F:transcription corepressor activity"/>
    <property type="evidence" value="ECO:0007669"/>
    <property type="project" value="TreeGrafter"/>
</dbReference>
<proteinExistence type="inferred from homology"/>
<feature type="domain" description="PARP catalytic" evidence="8">
    <location>
        <begin position="435"/>
        <end position="628"/>
    </location>
</feature>
<comment type="subcellular location">
    <subcellularLocation>
        <location evidence="1">Nucleus</location>
    </subcellularLocation>
</comment>
<dbReference type="PANTHER" id="PTHR14453:SF67">
    <property type="entry name" value="POLY [ADP-RIBOSE] POLYMERASE"/>
    <property type="match status" value="1"/>
</dbReference>
<dbReference type="Gene3D" id="3.40.220.10">
    <property type="entry name" value="Leucine Aminopeptidase, subunit E, domain 1"/>
    <property type="match status" value="2"/>
</dbReference>
<dbReference type="Ensembl" id="ENSEBUT00000004073.1">
    <property type="protein sequence ID" value="ENSEBUP00000003689.1"/>
    <property type="gene ID" value="ENSEBUG00000002611.1"/>
</dbReference>
<keyword evidence="4 7" id="KW-0520">NAD</keyword>
<dbReference type="GO" id="GO:0005737">
    <property type="term" value="C:cytoplasm"/>
    <property type="evidence" value="ECO:0007669"/>
    <property type="project" value="TreeGrafter"/>
</dbReference>
<dbReference type="SUPFAM" id="SSF56399">
    <property type="entry name" value="ADP-ribosylation"/>
    <property type="match status" value="1"/>
</dbReference>
<evidence type="ECO:0000256" key="3">
    <source>
        <dbReference type="ARBA" id="ARBA00022679"/>
    </source>
</evidence>
<evidence type="ECO:0000256" key="4">
    <source>
        <dbReference type="ARBA" id="ARBA00023027"/>
    </source>
</evidence>
<dbReference type="OMA" id="NDDEGCQ"/>
<dbReference type="GeneTree" id="ENSGT00940000154311"/>
<keyword evidence="3 7" id="KW-0808">Transferase</keyword>
<dbReference type="GO" id="GO:1990404">
    <property type="term" value="F:NAD+-protein mono-ADP-ribosyltransferase activity"/>
    <property type="evidence" value="ECO:0007669"/>
    <property type="project" value="TreeGrafter"/>
</dbReference>
<dbReference type="Pfam" id="PF01661">
    <property type="entry name" value="Macro"/>
    <property type="match status" value="2"/>
</dbReference>
<dbReference type="SMART" id="SM00506">
    <property type="entry name" value="A1pp"/>
    <property type="match status" value="1"/>
</dbReference>
<dbReference type="InterPro" id="IPR012317">
    <property type="entry name" value="Poly(ADP-ribose)pol_cat_dom"/>
</dbReference>
<accession>A0A8C4NK42</accession>